<dbReference type="SUPFAM" id="SSF54171">
    <property type="entry name" value="DNA-binding domain"/>
    <property type="match status" value="1"/>
</dbReference>
<evidence type="ECO:0000259" key="4">
    <source>
        <dbReference type="PROSITE" id="PS51032"/>
    </source>
</evidence>
<dbReference type="Pfam" id="PF00847">
    <property type="entry name" value="AP2"/>
    <property type="match status" value="1"/>
</dbReference>
<dbReference type="GO" id="GO:0003700">
    <property type="term" value="F:DNA-binding transcription factor activity"/>
    <property type="evidence" value="ECO:0007669"/>
    <property type="project" value="InterPro"/>
</dbReference>
<dbReference type="InterPro" id="IPR001471">
    <property type="entry name" value="AP2/ERF_dom"/>
</dbReference>
<dbReference type="SUPFAM" id="SSF54060">
    <property type="entry name" value="His-Me finger endonucleases"/>
    <property type="match status" value="1"/>
</dbReference>
<dbReference type="InterPro" id="IPR036955">
    <property type="entry name" value="AP2/ERF_dom_sf"/>
</dbReference>
<keyword evidence="2" id="KW-0238">DNA-binding</keyword>
<keyword evidence="1" id="KW-0805">Transcription regulation</keyword>
<dbReference type="Gene3D" id="3.90.75.20">
    <property type="match status" value="1"/>
</dbReference>
<dbReference type="InterPro" id="IPR016177">
    <property type="entry name" value="DNA-bd_dom_sf"/>
</dbReference>
<dbReference type="GO" id="GO:0003677">
    <property type="term" value="F:DNA binding"/>
    <property type="evidence" value="ECO:0007669"/>
    <property type="project" value="UniProtKB-KW"/>
</dbReference>
<feature type="domain" description="AP2/ERF" evidence="4">
    <location>
        <begin position="107"/>
        <end position="163"/>
    </location>
</feature>
<name>A0A0F9UEF1_9ZZZZ</name>
<accession>A0A0F9UEF1</accession>
<gene>
    <name evidence="5" type="ORF">LCGC14_0275520</name>
</gene>
<dbReference type="AlphaFoldDB" id="A0A0F9UEF1"/>
<sequence length="163" mass="18745">MKEIPLTQGFVSLVDDEDYEWLSLWKWYAAVSVQAGGPRAVRVAPKADGGSGHRIIYMHRVILDAQPGEDVDHANHDTLDNQRKNIRRCTRSQNLMNSRKRLGCSSRYKGVYWHKRDRRWLAQIQKEGKRYHLGCFSNERDAACAYDLAAVEYFGEFASPNNA</sequence>
<organism evidence="5">
    <name type="scientific">marine sediment metagenome</name>
    <dbReference type="NCBI Taxonomy" id="412755"/>
    <lineage>
        <taxon>unclassified sequences</taxon>
        <taxon>metagenomes</taxon>
        <taxon>ecological metagenomes</taxon>
    </lineage>
</organism>
<evidence type="ECO:0000256" key="2">
    <source>
        <dbReference type="ARBA" id="ARBA00023125"/>
    </source>
</evidence>
<comment type="caution">
    <text evidence="5">The sequence shown here is derived from an EMBL/GenBank/DDBJ whole genome shotgun (WGS) entry which is preliminary data.</text>
</comment>
<dbReference type="PROSITE" id="PS51032">
    <property type="entry name" value="AP2_ERF"/>
    <property type="match status" value="1"/>
</dbReference>
<protein>
    <recommendedName>
        <fullName evidence="4">AP2/ERF domain-containing protein</fullName>
    </recommendedName>
</protein>
<dbReference type="EMBL" id="LAZR01000155">
    <property type="protein sequence ID" value="KKN85747.1"/>
    <property type="molecule type" value="Genomic_DNA"/>
</dbReference>
<evidence type="ECO:0000256" key="1">
    <source>
        <dbReference type="ARBA" id="ARBA00023015"/>
    </source>
</evidence>
<evidence type="ECO:0000313" key="5">
    <source>
        <dbReference type="EMBL" id="KKN85747.1"/>
    </source>
</evidence>
<proteinExistence type="predicted"/>
<dbReference type="SMART" id="SM00380">
    <property type="entry name" value="AP2"/>
    <property type="match status" value="1"/>
</dbReference>
<keyword evidence="3" id="KW-0804">Transcription</keyword>
<reference evidence="5" key="1">
    <citation type="journal article" date="2015" name="Nature">
        <title>Complex archaea that bridge the gap between prokaryotes and eukaryotes.</title>
        <authorList>
            <person name="Spang A."/>
            <person name="Saw J.H."/>
            <person name="Jorgensen S.L."/>
            <person name="Zaremba-Niedzwiedzka K."/>
            <person name="Martijn J."/>
            <person name="Lind A.E."/>
            <person name="van Eijk R."/>
            <person name="Schleper C."/>
            <person name="Guy L."/>
            <person name="Ettema T.J."/>
        </authorList>
    </citation>
    <scope>NUCLEOTIDE SEQUENCE</scope>
</reference>
<dbReference type="Gene3D" id="3.30.730.10">
    <property type="entry name" value="AP2/ERF domain"/>
    <property type="match status" value="1"/>
</dbReference>
<evidence type="ECO:0000256" key="3">
    <source>
        <dbReference type="ARBA" id="ARBA00023163"/>
    </source>
</evidence>
<dbReference type="InterPro" id="IPR044925">
    <property type="entry name" value="His-Me_finger_sf"/>
</dbReference>